<proteinExistence type="predicted"/>
<evidence type="ECO:0000313" key="2">
    <source>
        <dbReference type="EMBL" id="MBH9700357.1"/>
    </source>
</evidence>
<dbReference type="RefSeq" id="WP_176129773.1">
    <property type="nucleotide sequence ID" value="NZ_CADDZZ010000002.1"/>
</dbReference>
<dbReference type="PANTHER" id="PTHR11614">
    <property type="entry name" value="PHOSPHOLIPASE-RELATED"/>
    <property type="match status" value="1"/>
</dbReference>
<evidence type="ECO:0000313" key="3">
    <source>
        <dbReference type="Proteomes" id="UP000645612"/>
    </source>
</evidence>
<sequence length="324" mass="35388">MSTSTDCRYEESSFPSDVDGVRIFLRTWIPTAIEGPRAAVQITHGVCEHGGRYDGLARYLAARNYVVFALDLRGHGRTAGVAALGQAGLTAWSDMTSDIAQLSRLIDKQYPGLPLIAFGHSMGSALTQSHIQNHGNLLAGAVLCGTMGALPGVDGDTLETLGAVARSAEGNQPAMLFGAVLHAFNAPFVHQGQPSTGCEWMTADPVEIQRFLDDALCGKPFSNSMLYSVLEGFRNLWVPEHESRIPLDLPILVIAGTRDPVGENTLSIQSLIARYMRHGHLALTYRFYPGDRHEILNDHGRDLVHEDIDAWLEGVLRRHRHESA</sequence>
<dbReference type="AlphaFoldDB" id="A0A8I1AZG9"/>
<dbReference type="SUPFAM" id="SSF53474">
    <property type="entry name" value="alpha/beta-Hydrolases"/>
    <property type="match status" value="1"/>
</dbReference>
<dbReference type="Gene3D" id="3.40.50.1820">
    <property type="entry name" value="alpha/beta hydrolase"/>
    <property type="match status" value="1"/>
</dbReference>
<gene>
    <name evidence="2" type="ORF">JAO13_28335</name>
</gene>
<accession>A0A8I1AZG9</accession>
<dbReference type="Pfam" id="PF12146">
    <property type="entry name" value="Hydrolase_4"/>
    <property type="match status" value="1"/>
</dbReference>
<feature type="domain" description="Serine aminopeptidase S33" evidence="1">
    <location>
        <begin position="36"/>
        <end position="298"/>
    </location>
</feature>
<name>A0A8I1AZG9_BURCE</name>
<keyword evidence="2" id="KW-0378">Hydrolase</keyword>
<dbReference type="Proteomes" id="UP000645612">
    <property type="component" value="Unassembled WGS sequence"/>
</dbReference>
<reference evidence="2" key="1">
    <citation type="submission" date="2020-12" db="EMBL/GenBank/DDBJ databases">
        <title>Burkholderia cepacia complex in Mexico.</title>
        <authorList>
            <person name="Estrada P."/>
        </authorList>
    </citation>
    <scope>NUCLEOTIDE SEQUENCE</scope>
    <source>
        <strain evidence="2">871</strain>
    </source>
</reference>
<organism evidence="2 3">
    <name type="scientific">Burkholderia cepacia</name>
    <name type="common">Pseudomonas cepacia</name>
    <dbReference type="NCBI Taxonomy" id="292"/>
    <lineage>
        <taxon>Bacteria</taxon>
        <taxon>Pseudomonadati</taxon>
        <taxon>Pseudomonadota</taxon>
        <taxon>Betaproteobacteria</taxon>
        <taxon>Burkholderiales</taxon>
        <taxon>Burkholderiaceae</taxon>
        <taxon>Burkholderia</taxon>
        <taxon>Burkholderia cepacia complex</taxon>
    </lineage>
</organism>
<dbReference type="EMBL" id="JAEDXG010000032">
    <property type="protein sequence ID" value="MBH9700357.1"/>
    <property type="molecule type" value="Genomic_DNA"/>
</dbReference>
<dbReference type="InterPro" id="IPR022742">
    <property type="entry name" value="Hydrolase_4"/>
</dbReference>
<evidence type="ECO:0000259" key="1">
    <source>
        <dbReference type="Pfam" id="PF12146"/>
    </source>
</evidence>
<dbReference type="InterPro" id="IPR029058">
    <property type="entry name" value="AB_hydrolase_fold"/>
</dbReference>
<comment type="caution">
    <text evidence="2">The sequence shown here is derived from an EMBL/GenBank/DDBJ whole genome shotgun (WGS) entry which is preliminary data.</text>
</comment>
<protein>
    <submittedName>
        <fullName evidence="2">Alpha/beta hydrolase</fullName>
    </submittedName>
</protein>
<dbReference type="InterPro" id="IPR051044">
    <property type="entry name" value="MAG_DAG_Lipase"/>
</dbReference>
<dbReference type="GO" id="GO:0016787">
    <property type="term" value="F:hydrolase activity"/>
    <property type="evidence" value="ECO:0007669"/>
    <property type="project" value="UniProtKB-KW"/>
</dbReference>